<dbReference type="WBParaSite" id="RSKR_0000556100.1">
    <property type="protein sequence ID" value="RSKR_0000556100.1"/>
    <property type="gene ID" value="RSKR_0000556100"/>
</dbReference>
<accession>A0AC35TY86</accession>
<organism evidence="1 2">
    <name type="scientific">Rhabditophanes sp. KR3021</name>
    <dbReference type="NCBI Taxonomy" id="114890"/>
    <lineage>
        <taxon>Eukaryota</taxon>
        <taxon>Metazoa</taxon>
        <taxon>Ecdysozoa</taxon>
        <taxon>Nematoda</taxon>
        <taxon>Chromadorea</taxon>
        <taxon>Rhabditida</taxon>
        <taxon>Tylenchina</taxon>
        <taxon>Panagrolaimomorpha</taxon>
        <taxon>Strongyloidoidea</taxon>
        <taxon>Alloionematidae</taxon>
        <taxon>Rhabditophanes</taxon>
    </lineage>
</organism>
<evidence type="ECO:0000313" key="1">
    <source>
        <dbReference type="Proteomes" id="UP000095286"/>
    </source>
</evidence>
<sequence length="263" mass="30304">MISTKFSDWIKKDGVRDGNKHVLEDNITNKLADTLQITKSIPVKKQLPGQEKQAVAVVSDEVIPSISDTPTTSKQEVPANENKVQRFKIESLEFYAFEDNEYKFCVGTNKDLFFDSIKADDKTSLKGAIPTIFTNCDFDDDHFRLEFHDTLQESILENLIALIVNQTTKVHLHIRFPIELLPDYFIRLIALKKRFVIITFDYLEAETVAGLKLVFPKHENIMFVSFCRTIEIKKCCQYKPKSLCSSCKKSIKFSYQDPSKFKL</sequence>
<proteinExistence type="predicted"/>
<dbReference type="Proteomes" id="UP000095286">
    <property type="component" value="Unplaced"/>
</dbReference>
<name>A0AC35TY86_9BILA</name>
<evidence type="ECO:0000313" key="2">
    <source>
        <dbReference type="WBParaSite" id="RSKR_0000556100.1"/>
    </source>
</evidence>
<reference evidence="2" key="1">
    <citation type="submission" date="2016-11" db="UniProtKB">
        <authorList>
            <consortium name="WormBaseParasite"/>
        </authorList>
    </citation>
    <scope>IDENTIFICATION</scope>
    <source>
        <strain evidence="2">KR3021</strain>
    </source>
</reference>
<protein>
    <submittedName>
        <fullName evidence="2">PRE_C2HC domain-containing protein</fullName>
    </submittedName>
</protein>